<dbReference type="Pfam" id="PF21075">
    <property type="entry name" value="GDH_ACT1"/>
    <property type="match status" value="1"/>
</dbReference>
<protein>
    <submittedName>
        <fullName evidence="6">NAD-glutamate dehydrogenase</fullName>
    </submittedName>
</protein>
<organism evidence="6">
    <name type="scientific">Sinomonas puerhi</name>
    <dbReference type="NCBI Taxonomy" id="3238584"/>
    <lineage>
        <taxon>Bacteria</taxon>
        <taxon>Bacillati</taxon>
        <taxon>Actinomycetota</taxon>
        <taxon>Actinomycetes</taxon>
        <taxon>Micrococcales</taxon>
        <taxon>Micrococcaceae</taxon>
        <taxon>Sinomonas</taxon>
    </lineage>
</organism>
<evidence type="ECO:0000259" key="4">
    <source>
        <dbReference type="Pfam" id="PF21076"/>
    </source>
</evidence>
<accession>A0AB39L111</accession>
<reference evidence="6" key="1">
    <citation type="submission" date="2024-07" db="EMBL/GenBank/DDBJ databases">
        <authorList>
            <person name="fu j."/>
        </authorList>
    </citation>
    <scope>NUCLEOTIDE SEQUENCE</scope>
    <source>
        <strain evidence="6">P10A9</strain>
    </source>
</reference>
<dbReference type="InterPro" id="IPR049058">
    <property type="entry name" value="NAD_Glu_DH_HM2"/>
</dbReference>
<dbReference type="Pfam" id="PF05088">
    <property type="entry name" value="Bac_GDH_CD"/>
    <property type="match status" value="1"/>
</dbReference>
<dbReference type="PANTHER" id="PTHR43403:SF1">
    <property type="entry name" value="NAD-SPECIFIC GLUTAMATE DEHYDROGENASE"/>
    <property type="match status" value="1"/>
</dbReference>
<dbReference type="GO" id="GO:0004069">
    <property type="term" value="F:L-aspartate:2-oxoglutarate aminotransferase activity"/>
    <property type="evidence" value="ECO:0007669"/>
    <property type="project" value="InterPro"/>
</dbReference>
<dbReference type="InterPro" id="IPR007780">
    <property type="entry name" value="NAD_Glu_DH_bac"/>
</dbReference>
<feature type="domain" description="NAD-glutamate dehydrogenase ACT3" evidence="5">
    <location>
        <begin position="570"/>
        <end position="641"/>
    </location>
</feature>
<evidence type="ECO:0000259" key="5">
    <source>
        <dbReference type="Pfam" id="PF21077"/>
    </source>
</evidence>
<dbReference type="Pfam" id="PF21078">
    <property type="entry name" value="GDH_HM3"/>
    <property type="match status" value="1"/>
</dbReference>
<feature type="domain" description="NAD-specific glutamate dehydrogenase C-terminal" evidence="2">
    <location>
        <begin position="1291"/>
        <end position="1628"/>
    </location>
</feature>
<dbReference type="InterPro" id="IPR049064">
    <property type="entry name" value="NAD_Glu_DH_ACT3"/>
</dbReference>
<dbReference type="InterPro" id="IPR049059">
    <property type="entry name" value="NAD_Glu_DH_HM1"/>
</dbReference>
<dbReference type="InterPro" id="IPR028971">
    <property type="entry name" value="NAD-GDH_cat"/>
</dbReference>
<dbReference type="PANTHER" id="PTHR43403">
    <property type="entry name" value="NAD-SPECIFIC GLUTAMATE DEHYDROGENASE"/>
    <property type="match status" value="1"/>
</dbReference>
<dbReference type="InterPro" id="IPR036291">
    <property type="entry name" value="NAD(P)-bd_dom_sf"/>
</dbReference>
<feature type="domain" description="NAD-glutamate dehydrogenase N-terminal ACT1" evidence="3">
    <location>
        <begin position="20"/>
        <end position="170"/>
    </location>
</feature>
<dbReference type="Pfam" id="PF21077">
    <property type="entry name" value="GDH_ACT3"/>
    <property type="match status" value="1"/>
</dbReference>
<dbReference type="SUPFAM" id="SSF51735">
    <property type="entry name" value="NAD(P)-binding Rossmann-fold domains"/>
    <property type="match status" value="1"/>
</dbReference>
<dbReference type="SUPFAM" id="SSF53223">
    <property type="entry name" value="Aminoacid dehydrogenase-like, N-terminal domain"/>
    <property type="match status" value="1"/>
</dbReference>
<evidence type="ECO:0000259" key="3">
    <source>
        <dbReference type="Pfam" id="PF21075"/>
    </source>
</evidence>
<sequence length="1633" mass="181209">MSTGTAQQTPFPSADQESRFLANYYEHLAEEDRQAYSAEALAERARQHWAVAEGRETGTANIAVTDEGGRSVVYIVTDDMPFLVDSVSAELVREGAPIHLVVHPMFVVTRRKSDGMLVAVDRVPAQWGMTSGDTATMPLLSALVSDGDNATHIESWIAVETNRASAAVKTQLIEGIRRVLGDVRAAVDDWQPMRAKALEIADGLGSVAGAEDIPDLTSTQDLLRWLDAGNFTFLGYREYDLKSVNGEDVLELVDGSGLGLLRGEGSHALQHLTAEGQAHARERRALNITKANSRSTVHRRTYLDYIGIKRFDAQGQVDGERRFIGLFASSAYTQSARTVPIVKDKIDEVMRRSGFPADSHSGKDLLAILETYPRDELMQIDTETLLETVTRIHRLQERRRTRLFLRPDIYGRFMNAVVYLPKDRYNTAVRRRIEQELAKEFHSSSIDYDSQMSDSALARLYFRIRLPKDTESAPVDLAAVDRDALEQRLVTATRSWSEGIAQVLHENRPLDAAEHLAAVWGEAFPASYRVDFGIDDALEDITRFEEYAAQRVGGEAAADGASAALSERPAVHVYLPHDDGEALEEDARVKLYLFEPKSLSQILPYFHNLGLEVLDERPFEIETGDSREFFLYDLGLKYPAGVDPLSTGGLLAESFGQALAGETESDNIDRLVLREGLRSRQAQILRAYAKYMRQIGNMNSYGFIADTLLGNADVTRRLVAYFEARFDPELGDAERAERSAQIKTELVDALEQVPTLDADRLLRTFINLIDSTLRTNYYLGHSYLSFKLRPGQIEGLPSPKPAYEIWVYSPRVEGVHLRFGKVARGGLRWSDRREDFRTEILGLVKAQVVKNAVIVPTGAKGGFYAKRLPDPSRDRAAWLAEGVESYKTFIRGLLDITDNRLTVVGDNGVATEQVVPPAGVVRHDDDDTYLVVAADKGTASFSDIANGLSLDYGFWLGDAFASGGSVGYDHKAMGITARGAWESVKRHFSELDLDTQTEDFTVVGVGDMSGDVFGNGMLLSEHIRLVAAFDHRHIFLDPTPDAAASFAERRRLFNLPRSSWDDYDRALISAGGGVFPRSAKWIPVSDEVRAALGLPDGTTQLSVTDMLRAVLLAPVDLFYNGGIGTYFKASTETNAEVGDKANDAIRIDGRDLRVKVVGEGGNLGFTQHGRIEAALQGVIINTDAIDNSAGVDTSDHEVNIKIFVDRMVAAGKLSAAERAAFLATMTDEVGRLVLADNVDQNILLVNDRARVVEWSPSFERLMDWLEKEADLNRDIESLPTTAQLHKRLEQGQGLTAPELSVLVAYAKIELTEALRDSNLADDPWFKDTLRNYFPVEIAERFGDELDSHPLRREIIATVVANDMINLGGITFAFRTIEETSATPAAVAKAFVALREVYRLDEMTDELNALPASFPTEHWTAIHLDVRRLLDRAVRWLLHQGTSGQDIAGVVDTYRAPLAALRSKLLNYLRGQDAERVGSWLEKARTWGLPEGLAHRWAELFESYALLDVARIAQTTGAGVEQVAGVYYTVFNRFQIDSLLERITALPRRDRWEALARAALRDDLYSTVSDFTRSVMDAAPDSLSPDARLEVWAGENRDQLDRAAAMFAEVNSLERDDMASLSVALRLLRSIVRH</sequence>
<dbReference type="InterPro" id="IPR046346">
    <property type="entry name" value="Aminoacid_DH-like_N_sf"/>
</dbReference>
<proteinExistence type="predicted"/>
<dbReference type="Pfam" id="PF21076">
    <property type="entry name" value="GDH_ACT2"/>
    <property type="match status" value="1"/>
</dbReference>
<dbReference type="InterPro" id="IPR048381">
    <property type="entry name" value="GDH_C"/>
</dbReference>
<dbReference type="GO" id="GO:0006538">
    <property type="term" value="P:L-glutamate catabolic process"/>
    <property type="evidence" value="ECO:0007669"/>
    <property type="project" value="InterPro"/>
</dbReference>
<name>A0AB39L111_9MICC</name>
<dbReference type="PIRSF" id="PIRSF036761">
    <property type="entry name" value="GDH_Mll4104"/>
    <property type="match status" value="1"/>
</dbReference>
<dbReference type="Pfam" id="PF21074">
    <property type="entry name" value="GDH_C"/>
    <property type="match status" value="1"/>
</dbReference>
<dbReference type="EMBL" id="CP163302">
    <property type="protein sequence ID" value="XDP44054.1"/>
    <property type="molecule type" value="Genomic_DNA"/>
</dbReference>
<dbReference type="GO" id="GO:0004352">
    <property type="term" value="F:glutamate dehydrogenase (NAD+) activity"/>
    <property type="evidence" value="ECO:0007669"/>
    <property type="project" value="InterPro"/>
</dbReference>
<evidence type="ECO:0000259" key="1">
    <source>
        <dbReference type="Pfam" id="PF05088"/>
    </source>
</evidence>
<dbReference type="InterPro" id="IPR049062">
    <property type="entry name" value="NAD_Glu_DH_ACT2"/>
</dbReference>
<feature type="domain" description="NAD-glutamate dehydrogenase ACT2" evidence="4">
    <location>
        <begin position="402"/>
        <end position="497"/>
    </location>
</feature>
<dbReference type="KEGG" id="spue:AB5L97_12250"/>
<dbReference type="InterPro" id="IPR049056">
    <property type="entry name" value="NAD_Glu_DH_HM3"/>
</dbReference>
<dbReference type="Pfam" id="PF21073">
    <property type="entry name" value="GDH_HM1"/>
    <property type="match status" value="1"/>
</dbReference>
<dbReference type="Gene3D" id="3.40.50.720">
    <property type="entry name" value="NAD(P)-binding Rossmann-like Domain"/>
    <property type="match status" value="1"/>
</dbReference>
<evidence type="ECO:0000313" key="6">
    <source>
        <dbReference type="EMBL" id="XDP44054.1"/>
    </source>
</evidence>
<gene>
    <name evidence="6" type="ORF">AB5L97_12250</name>
</gene>
<feature type="domain" description="NAD-glutamate dehydrogenase catalytic" evidence="1">
    <location>
        <begin position="746"/>
        <end position="1244"/>
    </location>
</feature>
<dbReference type="Pfam" id="PF21079">
    <property type="entry name" value="GDH_HM2"/>
    <property type="match status" value="1"/>
</dbReference>
<dbReference type="RefSeq" id="WP_369044876.1">
    <property type="nucleotide sequence ID" value="NZ_CP163302.1"/>
</dbReference>
<dbReference type="InterPro" id="IPR024727">
    <property type="entry name" value="NAD_Glu_DH_N_ACT1"/>
</dbReference>
<evidence type="ECO:0000259" key="2">
    <source>
        <dbReference type="Pfam" id="PF21074"/>
    </source>
</evidence>